<reference evidence="10 11" key="1">
    <citation type="submission" date="2017-05" db="EMBL/GenBank/DDBJ databases">
        <authorList>
            <person name="Song R."/>
            <person name="Chenine A.L."/>
            <person name="Ruprecht R.M."/>
        </authorList>
    </citation>
    <scope>NUCLEOTIDE SEQUENCE [LARGE SCALE GENOMIC DNA]</scope>
    <source>
        <strain evidence="10 11">CECT 8899</strain>
    </source>
</reference>
<dbReference type="PRINTS" id="PR01549">
    <property type="entry name" value="AUTOINDCRSYN"/>
</dbReference>
<evidence type="ECO:0000256" key="1">
    <source>
        <dbReference type="ARBA" id="ARBA00012340"/>
    </source>
</evidence>
<accession>A0A238LI25</accession>
<sequence>MENVTFTLANMHLYGSAFFDFLALRKKFFVDQLGWDIPHNDSVEMDQYDNPEAHYSLVLRDGVVIGGARAMATTTKWGEHTYMLRDAVCGKLRDIPADIMAVEVSQSNMWECTRLVMSDDLKTHAERSTCLSLIVGGLVEVAAENGADQLMSLSPLALMRALRQLGFAADRIGEPYRNDDGRQYAVLSMPAARATPRLPRTTHLTQPAALHAPAVA</sequence>
<dbReference type="EMBL" id="FXZK01000007">
    <property type="protein sequence ID" value="SMY09064.1"/>
    <property type="molecule type" value="Genomic_DNA"/>
</dbReference>
<dbReference type="PANTHER" id="PTHR39322:SF1">
    <property type="entry name" value="ISOVALERYL-HOMOSERINE LACTONE SYNTHASE"/>
    <property type="match status" value="1"/>
</dbReference>
<dbReference type="PROSITE" id="PS00949">
    <property type="entry name" value="AUTOINDUCER_SYNTH_1"/>
    <property type="match status" value="1"/>
</dbReference>
<keyword evidence="2 7" id="KW-0673">Quorum sensing</keyword>
<feature type="region of interest" description="Disordered" evidence="9">
    <location>
        <begin position="196"/>
        <end position="216"/>
    </location>
</feature>
<dbReference type="GO" id="GO:0009372">
    <property type="term" value="P:quorum sensing"/>
    <property type="evidence" value="ECO:0007669"/>
    <property type="project" value="UniProtKB-UniRule"/>
</dbReference>
<evidence type="ECO:0000256" key="3">
    <source>
        <dbReference type="ARBA" id="ARBA00022679"/>
    </source>
</evidence>
<dbReference type="OrthoDB" id="6169313at2"/>
<dbReference type="InterPro" id="IPR001690">
    <property type="entry name" value="Autoind_synthase"/>
</dbReference>
<dbReference type="Gene3D" id="3.40.630.30">
    <property type="match status" value="1"/>
</dbReference>
<dbReference type="SUPFAM" id="SSF55729">
    <property type="entry name" value="Acyl-CoA N-acyltransferases (Nat)"/>
    <property type="match status" value="1"/>
</dbReference>
<dbReference type="PANTHER" id="PTHR39322">
    <property type="entry name" value="ACYL-HOMOSERINE-LACTONE SYNTHASE"/>
    <property type="match status" value="1"/>
</dbReference>
<protein>
    <recommendedName>
        <fullName evidence="1 8">Acyl-homoserine-lactone synthase</fullName>
        <ecNumber evidence="1 8">2.3.1.184</ecNumber>
    </recommendedName>
    <alternativeName>
        <fullName evidence="8">Autoinducer synthesis protein</fullName>
    </alternativeName>
</protein>
<evidence type="ECO:0000313" key="11">
    <source>
        <dbReference type="Proteomes" id="UP000201613"/>
    </source>
</evidence>
<evidence type="ECO:0000256" key="9">
    <source>
        <dbReference type="SAM" id="MobiDB-lite"/>
    </source>
</evidence>
<comment type="catalytic activity">
    <reaction evidence="6 8">
        <text>a fatty acyl-[ACP] + S-adenosyl-L-methionine = an N-acyl-L-homoserine lactone + S-methyl-5'-thioadenosine + holo-[ACP] + H(+)</text>
        <dbReference type="Rhea" id="RHEA:10096"/>
        <dbReference type="Rhea" id="RHEA-COMP:9685"/>
        <dbReference type="Rhea" id="RHEA-COMP:14125"/>
        <dbReference type="ChEBI" id="CHEBI:15378"/>
        <dbReference type="ChEBI" id="CHEBI:17509"/>
        <dbReference type="ChEBI" id="CHEBI:55474"/>
        <dbReference type="ChEBI" id="CHEBI:59789"/>
        <dbReference type="ChEBI" id="CHEBI:64479"/>
        <dbReference type="ChEBI" id="CHEBI:138651"/>
        <dbReference type="EC" id="2.3.1.184"/>
    </reaction>
</comment>
<dbReference type="Proteomes" id="UP000201613">
    <property type="component" value="Unassembled WGS sequence"/>
</dbReference>
<dbReference type="RefSeq" id="WP_093993262.1">
    <property type="nucleotide sequence ID" value="NZ_FXZK01000007.1"/>
</dbReference>
<evidence type="ECO:0000313" key="10">
    <source>
        <dbReference type="EMBL" id="SMY09064.1"/>
    </source>
</evidence>
<keyword evidence="4 8" id="KW-0949">S-adenosyl-L-methionine</keyword>
<evidence type="ECO:0000256" key="6">
    <source>
        <dbReference type="ARBA" id="ARBA00048576"/>
    </source>
</evidence>
<evidence type="ECO:0000256" key="2">
    <source>
        <dbReference type="ARBA" id="ARBA00022654"/>
    </source>
</evidence>
<gene>
    <name evidence="10" type="ORF">LOM8899_03226</name>
</gene>
<organism evidence="10 11">
    <name type="scientific">Flavimaricola marinus</name>
    <dbReference type="NCBI Taxonomy" id="1819565"/>
    <lineage>
        <taxon>Bacteria</taxon>
        <taxon>Pseudomonadati</taxon>
        <taxon>Pseudomonadota</taxon>
        <taxon>Alphaproteobacteria</taxon>
        <taxon>Rhodobacterales</taxon>
        <taxon>Paracoccaceae</taxon>
        <taxon>Flavimaricola</taxon>
    </lineage>
</organism>
<dbReference type="InterPro" id="IPR018311">
    <property type="entry name" value="Autoind_synth_CS"/>
</dbReference>
<keyword evidence="11" id="KW-1185">Reference proteome</keyword>
<name>A0A238LI25_9RHOB</name>
<dbReference type="AlphaFoldDB" id="A0A238LI25"/>
<dbReference type="EC" id="2.3.1.184" evidence="1 8"/>
<evidence type="ECO:0000256" key="4">
    <source>
        <dbReference type="ARBA" id="ARBA00022691"/>
    </source>
</evidence>
<evidence type="ECO:0000256" key="8">
    <source>
        <dbReference type="RuleBase" id="RU361135"/>
    </source>
</evidence>
<proteinExistence type="inferred from homology"/>
<dbReference type="GO" id="GO:0061579">
    <property type="term" value="F:N-acyl homoserine lactone synthase activity"/>
    <property type="evidence" value="ECO:0007669"/>
    <property type="project" value="UniProtKB-UniRule"/>
</dbReference>
<dbReference type="GO" id="GO:0007165">
    <property type="term" value="P:signal transduction"/>
    <property type="evidence" value="ECO:0007669"/>
    <property type="project" value="TreeGrafter"/>
</dbReference>
<evidence type="ECO:0000256" key="5">
    <source>
        <dbReference type="ARBA" id="ARBA00022929"/>
    </source>
</evidence>
<dbReference type="PROSITE" id="PS51187">
    <property type="entry name" value="AUTOINDUCER_SYNTH_2"/>
    <property type="match status" value="1"/>
</dbReference>
<comment type="similarity">
    <text evidence="7 8">Belongs to the autoinducer synthase family.</text>
</comment>
<keyword evidence="3 8" id="KW-0808">Transferase</keyword>
<dbReference type="InterPro" id="IPR016181">
    <property type="entry name" value="Acyl_CoA_acyltransferase"/>
</dbReference>
<keyword evidence="5 7" id="KW-0071">Autoinducer synthesis</keyword>
<evidence type="ECO:0000256" key="7">
    <source>
        <dbReference type="PROSITE-ProRule" id="PRU00533"/>
    </source>
</evidence>
<dbReference type="Pfam" id="PF00765">
    <property type="entry name" value="Autoind_synth"/>
    <property type="match status" value="1"/>
</dbReference>